<keyword evidence="3" id="KW-1185">Reference proteome</keyword>
<dbReference type="Proteomes" id="UP000636709">
    <property type="component" value="Unassembled WGS sequence"/>
</dbReference>
<name>A0A835C5E2_9POAL</name>
<organism evidence="2 3">
    <name type="scientific">Digitaria exilis</name>
    <dbReference type="NCBI Taxonomy" id="1010633"/>
    <lineage>
        <taxon>Eukaryota</taxon>
        <taxon>Viridiplantae</taxon>
        <taxon>Streptophyta</taxon>
        <taxon>Embryophyta</taxon>
        <taxon>Tracheophyta</taxon>
        <taxon>Spermatophyta</taxon>
        <taxon>Magnoliopsida</taxon>
        <taxon>Liliopsida</taxon>
        <taxon>Poales</taxon>
        <taxon>Poaceae</taxon>
        <taxon>PACMAD clade</taxon>
        <taxon>Panicoideae</taxon>
        <taxon>Panicodae</taxon>
        <taxon>Paniceae</taxon>
        <taxon>Anthephorinae</taxon>
        <taxon>Digitaria</taxon>
    </lineage>
</organism>
<evidence type="ECO:0000313" key="2">
    <source>
        <dbReference type="EMBL" id="KAF8722820.1"/>
    </source>
</evidence>
<accession>A0A835C5E2</accession>
<feature type="compositionally biased region" description="Low complexity" evidence="1">
    <location>
        <begin position="207"/>
        <end position="240"/>
    </location>
</feature>
<dbReference type="AlphaFoldDB" id="A0A835C5E2"/>
<reference evidence="2" key="1">
    <citation type="submission" date="2020-07" db="EMBL/GenBank/DDBJ databases">
        <title>Genome sequence and genetic diversity analysis of an under-domesticated orphan crop, white fonio (Digitaria exilis).</title>
        <authorList>
            <person name="Bennetzen J.L."/>
            <person name="Chen S."/>
            <person name="Ma X."/>
            <person name="Wang X."/>
            <person name="Yssel A.E.J."/>
            <person name="Chaluvadi S.R."/>
            <person name="Johnson M."/>
            <person name="Gangashetty P."/>
            <person name="Hamidou F."/>
            <person name="Sanogo M.D."/>
            <person name="Zwaenepoel A."/>
            <person name="Wallace J."/>
            <person name="Van De Peer Y."/>
            <person name="Van Deynze A."/>
        </authorList>
    </citation>
    <scope>NUCLEOTIDE SEQUENCE</scope>
    <source>
        <tissue evidence="2">Leaves</tissue>
    </source>
</reference>
<feature type="compositionally biased region" description="Pro residues" evidence="1">
    <location>
        <begin position="241"/>
        <end position="253"/>
    </location>
</feature>
<dbReference type="EMBL" id="JACEFO010001669">
    <property type="protein sequence ID" value="KAF8722820.1"/>
    <property type="molecule type" value="Genomic_DNA"/>
</dbReference>
<feature type="compositionally biased region" description="Basic and acidic residues" evidence="1">
    <location>
        <begin position="64"/>
        <end position="81"/>
    </location>
</feature>
<comment type="caution">
    <text evidence="2">The sequence shown here is derived from an EMBL/GenBank/DDBJ whole genome shotgun (WGS) entry which is preliminary data.</text>
</comment>
<proteinExistence type="predicted"/>
<evidence type="ECO:0000256" key="1">
    <source>
        <dbReference type="SAM" id="MobiDB-lite"/>
    </source>
</evidence>
<feature type="compositionally biased region" description="Polar residues" evidence="1">
    <location>
        <begin position="82"/>
        <end position="95"/>
    </location>
</feature>
<feature type="region of interest" description="Disordered" evidence="1">
    <location>
        <begin position="1"/>
        <end position="100"/>
    </location>
</feature>
<feature type="compositionally biased region" description="Basic and acidic residues" evidence="1">
    <location>
        <begin position="43"/>
        <end position="57"/>
    </location>
</feature>
<gene>
    <name evidence="2" type="ORF">HU200_021948</name>
</gene>
<sequence length="378" mass="41827">MQHFPYADQRDLTHQICDLMTSPPQQHHGPPPRKRQTTTLEKPLLERNRGADPDPGRRAPGSWRIDRPEEQLGEADTERRNPNPQQRVAGNTQTAVCGRERSRGVATFRAIPARKARQNYVSSPHGRGLPASRGRLLSLRPAPVRPDDGRSAIQRPFAPPPPLFIPFYKQRSSLQGRRGFRCRPLNRSWPLPVVLPTPMASQRRLVSHSPLSSSSSWRPGNPKSGWGPASSVSSQQRVPSSAPPPTQPRFPPPHDLVVAVATWVTLFPRCAQQLLQIGCRDVASSCESTATGTRLRPLRGSWGPYPLDGAEAQRVSYVMEARVLDLPKGSDKRRFGGVATQIDPASEQTRSELAIAAPRLLRLSTCECMVDLAKKTNP</sequence>
<feature type="region of interest" description="Disordered" evidence="1">
    <location>
        <begin position="205"/>
        <end position="253"/>
    </location>
</feature>
<protein>
    <submittedName>
        <fullName evidence="2">Uncharacterized protein</fullName>
    </submittedName>
</protein>
<evidence type="ECO:0000313" key="3">
    <source>
        <dbReference type="Proteomes" id="UP000636709"/>
    </source>
</evidence>